<dbReference type="PANTHER" id="PTHR43236">
    <property type="entry name" value="ANTITOXIN HIGA1"/>
    <property type="match status" value="1"/>
</dbReference>
<dbReference type="PANTHER" id="PTHR43236:SF1">
    <property type="entry name" value="BLL7220 PROTEIN"/>
    <property type="match status" value="1"/>
</dbReference>
<dbReference type="AlphaFoldDB" id="A0A934IZM2"/>
<dbReference type="Pfam" id="PF06114">
    <property type="entry name" value="Peptidase_M78"/>
    <property type="match status" value="1"/>
</dbReference>
<evidence type="ECO:0000313" key="2">
    <source>
        <dbReference type="EMBL" id="MBJ3785623.1"/>
    </source>
</evidence>
<reference evidence="2" key="1">
    <citation type="submission" date="2020-12" db="EMBL/GenBank/DDBJ databases">
        <title>Devosia sp. MSA67 isolated from Mo River.</title>
        <authorList>
            <person name="Ma F."/>
            <person name="Zi Z."/>
        </authorList>
    </citation>
    <scope>NUCLEOTIDE SEQUENCE</scope>
    <source>
        <strain evidence="2">MSA67</strain>
    </source>
</reference>
<dbReference type="EMBL" id="JAEKMH010000002">
    <property type="protein sequence ID" value="MBJ3785623.1"/>
    <property type="molecule type" value="Genomic_DNA"/>
</dbReference>
<gene>
    <name evidence="2" type="ORF">JEQ47_12915</name>
</gene>
<evidence type="ECO:0000313" key="3">
    <source>
        <dbReference type="Proteomes" id="UP000602124"/>
    </source>
</evidence>
<dbReference type="Proteomes" id="UP000602124">
    <property type="component" value="Unassembled WGS sequence"/>
</dbReference>
<dbReference type="RefSeq" id="WP_198876788.1">
    <property type="nucleotide sequence ID" value="NZ_JAEKMH010000002.1"/>
</dbReference>
<dbReference type="Gene3D" id="1.10.10.2910">
    <property type="match status" value="1"/>
</dbReference>
<dbReference type="InterPro" id="IPR052345">
    <property type="entry name" value="Rad_response_metalloprotease"/>
</dbReference>
<proteinExistence type="predicted"/>
<name>A0A934IZM2_9HYPH</name>
<feature type="domain" description="IrrE N-terminal-like" evidence="1">
    <location>
        <begin position="57"/>
        <end position="162"/>
    </location>
</feature>
<protein>
    <submittedName>
        <fullName evidence="2">ImmA/IrrE family metallo-endopeptidase</fullName>
    </submittedName>
</protein>
<organism evidence="2 3">
    <name type="scientific">Devosia sediminis</name>
    <dbReference type="NCBI Taxonomy" id="2798801"/>
    <lineage>
        <taxon>Bacteria</taxon>
        <taxon>Pseudomonadati</taxon>
        <taxon>Pseudomonadota</taxon>
        <taxon>Alphaproteobacteria</taxon>
        <taxon>Hyphomicrobiales</taxon>
        <taxon>Devosiaceae</taxon>
        <taxon>Devosia</taxon>
    </lineage>
</organism>
<dbReference type="InterPro" id="IPR010359">
    <property type="entry name" value="IrrE_HExxH"/>
</dbReference>
<comment type="caution">
    <text evidence="2">The sequence shown here is derived from an EMBL/GenBank/DDBJ whole genome shotgun (WGS) entry which is preliminary data.</text>
</comment>
<sequence length="286" mass="31358">MTNRRSLLLEANEAAARLREAAGYDDLSPVDIYQVASDVGARVLFVDLSMEGMFSQGTPPRILLSSLRPLARRNFTCAHELGHMVFDHGSTIDELYEDDRPESHQPNEIMANGFAAFMLMPTLGLRSAFARRFISAETASPAEILTIATEFGVGYETLINHLHFTLKDLSEPRKTLLLKSSPKAIREQLFGPSDAVSLALVDLKTSARNIDVEVGHAISLPAGASVAGNAINHVGEYPTFRLFSAVAPGIAKASFAGKIINIRVARYRFAGRAIYRHLEETDEQDD</sequence>
<evidence type="ECO:0000259" key="1">
    <source>
        <dbReference type="Pfam" id="PF06114"/>
    </source>
</evidence>
<accession>A0A934IZM2</accession>
<keyword evidence="3" id="KW-1185">Reference proteome</keyword>